<keyword evidence="2" id="KW-0732">Signal</keyword>
<comment type="similarity">
    <text evidence="1">Belongs to the AB hydrolase superfamily. Lipase family.</text>
</comment>
<feature type="chain" id="PRO_5045788707" description="Partial AB-hydrolase lipase domain-containing protein" evidence="2">
    <location>
        <begin position="24"/>
        <end position="462"/>
    </location>
</feature>
<evidence type="ECO:0000313" key="4">
    <source>
        <dbReference type="EMBL" id="KAH0778071.1"/>
    </source>
</evidence>
<feature type="domain" description="Partial AB-hydrolase lipase" evidence="3">
    <location>
        <begin position="39"/>
        <end position="98"/>
    </location>
</feature>
<dbReference type="Proteomes" id="UP000826656">
    <property type="component" value="Unassembled WGS sequence"/>
</dbReference>
<protein>
    <recommendedName>
        <fullName evidence="3">Partial AB-hydrolase lipase domain-containing protein</fullName>
    </recommendedName>
</protein>
<dbReference type="PANTHER" id="PTHR11005">
    <property type="entry name" value="LYSOSOMAL ACID LIPASE-RELATED"/>
    <property type="match status" value="1"/>
</dbReference>
<dbReference type="InterPro" id="IPR029058">
    <property type="entry name" value="AB_hydrolase_fold"/>
</dbReference>
<proteinExistence type="inferred from homology"/>
<evidence type="ECO:0000256" key="1">
    <source>
        <dbReference type="ARBA" id="ARBA00010701"/>
    </source>
</evidence>
<dbReference type="Pfam" id="PF04083">
    <property type="entry name" value="Abhydro_lipase"/>
    <property type="match status" value="1"/>
</dbReference>
<dbReference type="EMBL" id="JAIVGD010000003">
    <property type="protein sequence ID" value="KAH0778071.1"/>
    <property type="molecule type" value="Genomic_DNA"/>
</dbReference>
<gene>
    <name evidence="4" type="ORF">KY290_009482</name>
</gene>
<keyword evidence="5" id="KW-1185">Reference proteome</keyword>
<evidence type="ECO:0000256" key="2">
    <source>
        <dbReference type="SAM" id="SignalP"/>
    </source>
</evidence>
<accession>A0ABQ7WBD2</accession>
<sequence length="462" mass="51820">MDHPRALAALIMFLLFSVGDFTAVPQLRRKSQVTGGLCAHLIQSAGFPCTEHQTKTKDGFLLGLQRVSSRSTIVRGEMGVPVLLIHGLFMAGDAWFMNSASQSLGFILADQGFDVWVGNVRGTHWSHGHVSLSVKNKEFWDWSWQELALYDLAEMIRYVNKITKAKIFVVGHSQGTIMSLAAFTKPDIVDMVKAAALLCPISYLDHITSDFVLRLVKIRLDEVILALGIHQLNFKSNMGTQIMDMMCDGYIHCDIWLSAITGKNCCFNDSRIDLYLEYEPHPSSSKNLHHLFQMIRKGSFAMYDYGMWKNLMRYNQPKPPVFDISQIPTSLPLWMGYGGNDALADVIDVQHTLKGLKSKPDLLYIEEYGHIDFLLSTRAKTDVYDVMIRFFNSVQKDDDVARATSSDPNNFWQIRGGNGIGTGTTGIFRNRSGTDVILRKPVEIGTEPVPNVSVFLVLTVPD</sequence>
<evidence type="ECO:0000259" key="3">
    <source>
        <dbReference type="Pfam" id="PF04083"/>
    </source>
</evidence>
<dbReference type="InterPro" id="IPR025483">
    <property type="entry name" value="Lipase_euk"/>
</dbReference>
<organism evidence="4 5">
    <name type="scientific">Solanum tuberosum</name>
    <name type="common">Potato</name>
    <dbReference type="NCBI Taxonomy" id="4113"/>
    <lineage>
        <taxon>Eukaryota</taxon>
        <taxon>Viridiplantae</taxon>
        <taxon>Streptophyta</taxon>
        <taxon>Embryophyta</taxon>
        <taxon>Tracheophyta</taxon>
        <taxon>Spermatophyta</taxon>
        <taxon>Magnoliopsida</taxon>
        <taxon>eudicotyledons</taxon>
        <taxon>Gunneridae</taxon>
        <taxon>Pentapetalae</taxon>
        <taxon>asterids</taxon>
        <taxon>lamiids</taxon>
        <taxon>Solanales</taxon>
        <taxon>Solanaceae</taxon>
        <taxon>Solanoideae</taxon>
        <taxon>Solaneae</taxon>
        <taxon>Solanum</taxon>
    </lineage>
</organism>
<dbReference type="PIRSF" id="PIRSF000862">
    <property type="entry name" value="Steryl_ester_lip"/>
    <property type="match status" value="1"/>
</dbReference>
<evidence type="ECO:0000313" key="5">
    <source>
        <dbReference type="Proteomes" id="UP000826656"/>
    </source>
</evidence>
<dbReference type="InterPro" id="IPR006693">
    <property type="entry name" value="AB_hydrolase_lipase"/>
</dbReference>
<name>A0ABQ7WBD2_SOLTU</name>
<dbReference type="SUPFAM" id="SSF53474">
    <property type="entry name" value="alpha/beta-Hydrolases"/>
    <property type="match status" value="1"/>
</dbReference>
<reference evidence="4 5" key="1">
    <citation type="journal article" date="2021" name="bioRxiv">
        <title>Chromosome-scale and haplotype-resolved genome assembly of a tetraploid potato cultivar.</title>
        <authorList>
            <person name="Sun H."/>
            <person name="Jiao W.-B."/>
            <person name="Krause K."/>
            <person name="Campoy J.A."/>
            <person name="Goel M."/>
            <person name="Folz-Donahue K."/>
            <person name="Kukat C."/>
            <person name="Huettel B."/>
            <person name="Schneeberger K."/>
        </authorList>
    </citation>
    <scope>NUCLEOTIDE SEQUENCE [LARGE SCALE GENOMIC DNA]</scope>
    <source>
        <strain evidence="4">SolTubOtavaFocal</strain>
        <tissue evidence="4">Leaves</tissue>
    </source>
</reference>
<feature type="signal peptide" evidence="2">
    <location>
        <begin position="1"/>
        <end position="23"/>
    </location>
</feature>
<comment type="caution">
    <text evidence="4">The sequence shown here is derived from an EMBL/GenBank/DDBJ whole genome shotgun (WGS) entry which is preliminary data.</text>
</comment>
<dbReference type="Gene3D" id="3.40.50.1820">
    <property type="entry name" value="alpha/beta hydrolase"/>
    <property type="match status" value="1"/>
</dbReference>